<dbReference type="Proteomes" id="UP001066276">
    <property type="component" value="Chromosome 6"/>
</dbReference>
<name>A0AAV7R5S5_PLEWA</name>
<sequence length="129" mass="14242">MWACYRGEPRFIENPPLDTGTVGQMVEVPLQARRAGDVHCWRTCAQGRAGDHMQIKVETTGQSWRPRAGQSWRPRAGQSWRPQGRAGDHVQGRAGDHVRGRAGDHVQGRAGDHVQIKLETEQARAAASA</sequence>
<evidence type="ECO:0000313" key="2">
    <source>
        <dbReference type="EMBL" id="KAJ1146569.1"/>
    </source>
</evidence>
<comment type="caution">
    <text evidence="2">The sequence shown here is derived from an EMBL/GenBank/DDBJ whole genome shotgun (WGS) entry which is preliminary data.</text>
</comment>
<organism evidence="2 3">
    <name type="scientific">Pleurodeles waltl</name>
    <name type="common">Iberian ribbed newt</name>
    <dbReference type="NCBI Taxonomy" id="8319"/>
    <lineage>
        <taxon>Eukaryota</taxon>
        <taxon>Metazoa</taxon>
        <taxon>Chordata</taxon>
        <taxon>Craniata</taxon>
        <taxon>Vertebrata</taxon>
        <taxon>Euteleostomi</taxon>
        <taxon>Amphibia</taxon>
        <taxon>Batrachia</taxon>
        <taxon>Caudata</taxon>
        <taxon>Salamandroidea</taxon>
        <taxon>Salamandridae</taxon>
        <taxon>Pleurodelinae</taxon>
        <taxon>Pleurodeles</taxon>
    </lineage>
</organism>
<evidence type="ECO:0000256" key="1">
    <source>
        <dbReference type="SAM" id="MobiDB-lite"/>
    </source>
</evidence>
<dbReference type="AlphaFoldDB" id="A0AAV7R5S5"/>
<evidence type="ECO:0000313" key="3">
    <source>
        <dbReference type="Proteomes" id="UP001066276"/>
    </source>
</evidence>
<reference evidence="2" key="1">
    <citation type="journal article" date="2022" name="bioRxiv">
        <title>Sequencing and chromosome-scale assembly of the giantPleurodeles waltlgenome.</title>
        <authorList>
            <person name="Brown T."/>
            <person name="Elewa A."/>
            <person name="Iarovenko S."/>
            <person name="Subramanian E."/>
            <person name="Araus A.J."/>
            <person name="Petzold A."/>
            <person name="Susuki M."/>
            <person name="Suzuki K.-i.T."/>
            <person name="Hayashi T."/>
            <person name="Toyoda A."/>
            <person name="Oliveira C."/>
            <person name="Osipova E."/>
            <person name="Leigh N.D."/>
            <person name="Simon A."/>
            <person name="Yun M.H."/>
        </authorList>
    </citation>
    <scope>NUCLEOTIDE SEQUENCE</scope>
    <source>
        <strain evidence="2">20211129_DDA</strain>
        <tissue evidence="2">Liver</tissue>
    </source>
</reference>
<feature type="region of interest" description="Disordered" evidence="1">
    <location>
        <begin position="56"/>
        <end position="113"/>
    </location>
</feature>
<keyword evidence="3" id="KW-1185">Reference proteome</keyword>
<proteinExistence type="predicted"/>
<dbReference type="EMBL" id="JANPWB010000010">
    <property type="protein sequence ID" value="KAJ1146569.1"/>
    <property type="molecule type" value="Genomic_DNA"/>
</dbReference>
<gene>
    <name evidence="2" type="ORF">NDU88_012835</name>
</gene>
<accession>A0AAV7R5S5</accession>
<protein>
    <submittedName>
        <fullName evidence="2">Uncharacterized protein</fullName>
    </submittedName>
</protein>
<feature type="compositionally biased region" description="Basic and acidic residues" evidence="1">
    <location>
        <begin position="86"/>
        <end position="113"/>
    </location>
</feature>